<feature type="binding site" evidence="16">
    <location>
        <position position="139"/>
    </location>
    <ligand>
        <name>NAD(+)</name>
        <dbReference type="ChEBI" id="CHEBI:57540"/>
    </ligand>
</feature>
<feature type="binding site" evidence="13">
    <location>
        <position position="278"/>
    </location>
    <ligand>
        <name>NADPH</name>
        <dbReference type="ChEBI" id="CHEBI:57783"/>
    </ligand>
</feature>
<feature type="binding site" evidence="16">
    <location>
        <begin position="7"/>
        <end position="12"/>
    </location>
    <ligand>
        <name>NAD(+)</name>
        <dbReference type="ChEBI" id="CHEBI:57540"/>
    </ligand>
</feature>
<feature type="binding site" evidence="15">
    <location>
        <begin position="254"/>
        <end position="255"/>
    </location>
    <ligand>
        <name>substrate</name>
    </ligand>
</feature>
<feature type="binding site" evidence="13">
    <location>
        <position position="280"/>
    </location>
    <ligand>
        <name>NADPH</name>
        <dbReference type="ChEBI" id="CHEBI:57783"/>
    </ligand>
</feature>
<dbReference type="InterPro" id="IPR011128">
    <property type="entry name" value="G3P_DH_NAD-dep_N"/>
</dbReference>
<evidence type="ECO:0000256" key="16">
    <source>
        <dbReference type="PIRSR" id="PIRSR000114-3"/>
    </source>
</evidence>
<evidence type="ECO:0000256" key="14">
    <source>
        <dbReference type="PIRSR" id="PIRSR000114-1"/>
    </source>
</evidence>
<feature type="binding site" evidence="13">
    <location>
        <position position="243"/>
    </location>
    <ligand>
        <name>sn-glycerol 3-phosphate</name>
        <dbReference type="ChEBI" id="CHEBI:57597"/>
    </ligand>
</feature>
<dbReference type="Pfam" id="PF01210">
    <property type="entry name" value="NAD_Gly3P_dh_N"/>
    <property type="match status" value="1"/>
</dbReference>
<sequence>MKTAVIGAGSWGTTLADLLAKKGVPTTLWVREPELLAEMKETGRNTWFLPDIQLCPDLQLHANPARAFAGAKVFLLVVPSQFMRASLTSFRDILPKRPVMVCASKGIENGTLAPMSQVVAEALDGLSPRYAALSGPSFAKEVSLGMPTTVSLGCADKKLGRELQALFSTETFRVYTNPDFLGVELGGALKNVMAIGAGIADGLGFGHDARAALITRGLAEMSRLGKVMGAKPKTFMGLSGMGDLVLTCTGDLSRNRTVGMKLGQGRKLADILAETKTVAEGVRTTQSVFQLSRKLGVELPLTEQVYRILYEDKDPAQAVRDLMTRELKDE</sequence>
<dbReference type="GO" id="GO:0051287">
    <property type="term" value="F:NAD binding"/>
    <property type="evidence" value="ECO:0007669"/>
    <property type="project" value="InterPro"/>
</dbReference>
<comment type="catalytic activity">
    <reaction evidence="13">
        <text>sn-glycerol 3-phosphate + NAD(+) = dihydroxyacetone phosphate + NADH + H(+)</text>
        <dbReference type="Rhea" id="RHEA:11092"/>
        <dbReference type="ChEBI" id="CHEBI:15378"/>
        <dbReference type="ChEBI" id="CHEBI:57540"/>
        <dbReference type="ChEBI" id="CHEBI:57597"/>
        <dbReference type="ChEBI" id="CHEBI:57642"/>
        <dbReference type="ChEBI" id="CHEBI:57945"/>
        <dbReference type="EC" id="1.1.1.94"/>
    </reaction>
</comment>
<evidence type="ECO:0000256" key="5">
    <source>
        <dbReference type="ARBA" id="ARBA00023027"/>
    </source>
</evidence>
<feature type="binding site" evidence="13">
    <location>
        <position position="10"/>
    </location>
    <ligand>
        <name>NADPH</name>
        <dbReference type="ChEBI" id="CHEBI:57783"/>
    </ligand>
</feature>
<evidence type="ECO:0000256" key="15">
    <source>
        <dbReference type="PIRSR" id="PIRSR000114-2"/>
    </source>
</evidence>
<keyword evidence="3 13" id="KW-0521">NADP</keyword>
<dbReference type="SUPFAM" id="SSF48179">
    <property type="entry name" value="6-phosphogluconate dehydrogenase C-terminal domain-like"/>
    <property type="match status" value="1"/>
</dbReference>
<name>A0A239BHL8_9BACT</name>
<feature type="binding site" evidence="13">
    <location>
        <position position="254"/>
    </location>
    <ligand>
        <name>NADPH</name>
        <dbReference type="ChEBI" id="CHEBI:57783"/>
    </ligand>
</feature>
<evidence type="ECO:0000256" key="13">
    <source>
        <dbReference type="HAMAP-Rule" id="MF_00394"/>
    </source>
</evidence>
<evidence type="ECO:0000256" key="17">
    <source>
        <dbReference type="RuleBase" id="RU000437"/>
    </source>
</evidence>
<dbReference type="NCBIfam" id="NF000940">
    <property type="entry name" value="PRK00094.1-2"/>
    <property type="match status" value="1"/>
</dbReference>
<keyword evidence="13" id="KW-0547">Nucleotide-binding</keyword>
<dbReference type="GO" id="GO:0046168">
    <property type="term" value="P:glycerol-3-phosphate catabolic process"/>
    <property type="evidence" value="ECO:0007669"/>
    <property type="project" value="InterPro"/>
</dbReference>
<feature type="binding site" evidence="16">
    <location>
        <position position="254"/>
    </location>
    <ligand>
        <name>NAD(+)</name>
        <dbReference type="ChEBI" id="CHEBI:57540"/>
    </ligand>
</feature>
<dbReference type="InterPro" id="IPR036291">
    <property type="entry name" value="NAD(P)-bd_dom_sf"/>
</dbReference>
<dbReference type="PANTHER" id="PTHR11728:SF1">
    <property type="entry name" value="GLYCEROL-3-PHOSPHATE DEHYDROGENASE [NAD(+)] 2, CHLOROPLASTIC"/>
    <property type="match status" value="1"/>
</dbReference>
<feature type="binding site" evidence="13">
    <location>
        <position position="139"/>
    </location>
    <ligand>
        <name>NADPH</name>
        <dbReference type="ChEBI" id="CHEBI:57783"/>
    </ligand>
</feature>
<feature type="active site" description="Proton acceptor" evidence="13 14">
    <location>
        <position position="190"/>
    </location>
</feature>
<evidence type="ECO:0000313" key="21">
    <source>
        <dbReference type="Proteomes" id="UP000198324"/>
    </source>
</evidence>
<feature type="binding site" evidence="13">
    <location>
        <position position="137"/>
    </location>
    <ligand>
        <name>sn-glycerol 3-phosphate</name>
        <dbReference type="ChEBI" id="CHEBI:57597"/>
    </ligand>
</feature>
<comment type="pathway">
    <text evidence="13">Membrane lipid metabolism; glycerophospholipid metabolism.</text>
</comment>
<evidence type="ECO:0000259" key="19">
    <source>
        <dbReference type="Pfam" id="PF07479"/>
    </source>
</evidence>
<keyword evidence="5 13" id="KW-0520">NAD</keyword>
<dbReference type="InterPro" id="IPR006109">
    <property type="entry name" value="G3P_DH_NAD-dep_C"/>
</dbReference>
<dbReference type="Gene3D" id="3.40.50.720">
    <property type="entry name" value="NAD(P)-binding Rossmann-like Domain"/>
    <property type="match status" value="1"/>
</dbReference>
<feature type="binding site" evidence="13">
    <location>
        <position position="31"/>
    </location>
    <ligand>
        <name>NADPH</name>
        <dbReference type="ChEBI" id="CHEBI:57783"/>
    </ligand>
</feature>
<dbReference type="OrthoDB" id="9812273at2"/>
<comment type="catalytic activity">
    <reaction evidence="9">
        <text>sn-glycerol 3-phosphate + NADP(+) = dihydroxyacetone phosphate + NADPH + H(+)</text>
        <dbReference type="Rhea" id="RHEA:11096"/>
        <dbReference type="ChEBI" id="CHEBI:15378"/>
        <dbReference type="ChEBI" id="CHEBI:57597"/>
        <dbReference type="ChEBI" id="CHEBI:57642"/>
        <dbReference type="ChEBI" id="CHEBI:57783"/>
        <dbReference type="ChEBI" id="CHEBI:58349"/>
        <dbReference type="EC" id="1.1.1.94"/>
    </reaction>
    <physiologicalReaction direction="right-to-left" evidence="9">
        <dbReference type="Rhea" id="RHEA:11098"/>
    </physiologicalReaction>
</comment>
<feature type="binding site" evidence="13">
    <location>
        <position position="105"/>
    </location>
    <ligand>
        <name>NADPH</name>
        <dbReference type="ChEBI" id="CHEBI:57783"/>
    </ligand>
</feature>
<dbReference type="GO" id="GO:0046167">
    <property type="term" value="P:glycerol-3-phosphate biosynthetic process"/>
    <property type="evidence" value="ECO:0007669"/>
    <property type="project" value="UniProtKB-UniRule"/>
</dbReference>
<evidence type="ECO:0000256" key="3">
    <source>
        <dbReference type="ARBA" id="ARBA00022857"/>
    </source>
</evidence>
<keyword evidence="7 13" id="KW-0594">Phospholipid biosynthesis</keyword>
<comment type="caution">
    <text evidence="13">Lacks conserved residue(s) required for the propagation of feature annotation.</text>
</comment>
<dbReference type="GO" id="GO:0141153">
    <property type="term" value="F:glycerol-3-phosphate dehydrogenase (NADP+) activity"/>
    <property type="evidence" value="ECO:0007669"/>
    <property type="project" value="RHEA"/>
</dbReference>
<dbReference type="HAMAP" id="MF_00394">
    <property type="entry name" value="NAD_Glyc3P_dehydrog"/>
    <property type="match status" value="1"/>
</dbReference>
<comment type="function">
    <text evidence="13">Catalyzes the reduction of the glycolytic intermediate dihydroxyacetone phosphate (DHAP) to sn-glycerol 3-phosphate (G3P), the key precursor for phospholipid synthesis.</text>
</comment>
<dbReference type="Proteomes" id="UP000198324">
    <property type="component" value="Unassembled WGS sequence"/>
</dbReference>
<dbReference type="PANTHER" id="PTHR11728">
    <property type="entry name" value="GLYCEROL-3-PHOSPHATE DEHYDROGENASE"/>
    <property type="match status" value="1"/>
</dbReference>
<feature type="binding site" evidence="13">
    <location>
        <position position="190"/>
    </location>
    <ligand>
        <name>sn-glycerol 3-phosphate</name>
        <dbReference type="ChEBI" id="CHEBI:57597"/>
    </ligand>
</feature>
<dbReference type="PROSITE" id="PS00957">
    <property type="entry name" value="NAD_G3PDH"/>
    <property type="match status" value="1"/>
</dbReference>
<dbReference type="Gene3D" id="1.10.1040.10">
    <property type="entry name" value="N-(1-d-carboxylethyl)-l-norvaline Dehydrogenase, domain 2"/>
    <property type="match status" value="1"/>
</dbReference>
<evidence type="ECO:0000256" key="11">
    <source>
        <dbReference type="ARBA" id="ARBA00069372"/>
    </source>
</evidence>
<keyword evidence="4 13" id="KW-0560">Oxidoreductase</keyword>
<dbReference type="InterPro" id="IPR008927">
    <property type="entry name" value="6-PGluconate_DH-like_C_sf"/>
</dbReference>
<dbReference type="InterPro" id="IPR013328">
    <property type="entry name" value="6PGD_dom2"/>
</dbReference>
<dbReference type="AlphaFoldDB" id="A0A239BHL8"/>
<dbReference type="NCBIfam" id="NF000942">
    <property type="entry name" value="PRK00094.1-4"/>
    <property type="match status" value="1"/>
</dbReference>
<feature type="domain" description="Glycerol-3-phosphate dehydrogenase NAD-dependent C-terminal" evidence="19">
    <location>
        <begin position="179"/>
        <end position="319"/>
    </location>
</feature>
<dbReference type="GO" id="GO:0005829">
    <property type="term" value="C:cytosol"/>
    <property type="evidence" value="ECO:0007669"/>
    <property type="project" value="TreeGrafter"/>
</dbReference>
<dbReference type="FunFam" id="3.40.50.720:FF:000019">
    <property type="entry name" value="Glycerol-3-phosphate dehydrogenase [NAD(P)+]"/>
    <property type="match status" value="1"/>
</dbReference>
<dbReference type="RefSeq" id="WP_089274748.1">
    <property type="nucleotide sequence ID" value="NZ_FZOC01000005.1"/>
</dbReference>
<dbReference type="UniPathway" id="UPA00940"/>
<evidence type="ECO:0000256" key="12">
    <source>
        <dbReference type="ARBA" id="ARBA00080511"/>
    </source>
</evidence>
<evidence type="ECO:0000256" key="8">
    <source>
        <dbReference type="ARBA" id="ARBA00023264"/>
    </source>
</evidence>
<feature type="binding site" evidence="13">
    <location>
        <position position="135"/>
    </location>
    <ligand>
        <name>sn-glycerol 3-phosphate</name>
        <dbReference type="ChEBI" id="CHEBI:57597"/>
    </ligand>
</feature>
<evidence type="ECO:0000259" key="18">
    <source>
        <dbReference type="Pfam" id="PF01210"/>
    </source>
</evidence>
<comment type="subcellular location">
    <subcellularLocation>
        <location evidence="13">Cytoplasm</location>
    </subcellularLocation>
</comment>
<keyword evidence="13" id="KW-0963">Cytoplasm</keyword>
<dbReference type="GO" id="GO:0141152">
    <property type="term" value="F:glycerol-3-phosphate dehydrogenase (NAD+) activity"/>
    <property type="evidence" value="ECO:0007669"/>
    <property type="project" value="RHEA"/>
</dbReference>
<evidence type="ECO:0000313" key="20">
    <source>
        <dbReference type="EMBL" id="SNS06614.1"/>
    </source>
</evidence>
<feature type="binding site" evidence="13">
    <location>
        <position position="105"/>
    </location>
    <ligand>
        <name>sn-glycerol 3-phosphate</name>
        <dbReference type="ChEBI" id="CHEBI:57597"/>
    </ligand>
</feature>
<evidence type="ECO:0000256" key="9">
    <source>
        <dbReference type="ARBA" id="ARBA00052716"/>
    </source>
</evidence>
<dbReference type="EC" id="1.1.1.94" evidence="10 13"/>
<evidence type="ECO:0000256" key="4">
    <source>
        <dbReference type="ARBA" id="ARBA00023002"/>
    </source>
</evidence>
<feature type="binding site" evidence="13">
    <location>
        <position position="255"/>
    </location>
    <ligand>
        <name>sn-glycerol 3-phosphate</name>
        <dbReference type="ChEBI" id="CHEBI:57597"/>
    </ligand>
</feature>
<keyword evidence="2 13" id="KW-0444">Lipid biosynthesis</keyword>
<dbReference type="GO" id="GO:0006650">
    <property type="term" value="P:glycerophospholipid metabolic process"/>
    <property type="evidence" value="ECO:0007669"/>
    <property type="project" value="UniProtKB-UniRule"/>
</dbReference>
<feature type="binding site" evidence="15">
    <location>
        <position position="105"/>
    </location>
    <ligand>
        <name>substrate</name>
    </ligand>
</feature>
<dbReference type="PRINTS" id="PR00077">
    <property type="entry name" value="GPDHDRGNASE"/>
</dbReference>
<evidence type="ECO:0000256" key="10">
    <source>
        <dbReference type="ARBA" id="ARBA00066687"/>
    </source>
</evidence>
<reference evidence="20 21" key="1">
    <citation type="submission" date="2017-06" db="EMBL/GenBank/DDBJ databases">
        <authorList>
            <person name="Kim H.J."/>
            <person name="Triplett B.A."/>
        </authorList>
    </citation>
    <scope>NUCLEOTIDE SEQUENCE [LARGE SCALE GENOMIC DNA]</scope>
    <source>
        <strain evidence="20 21">DSM 13116</strain>
    </source>
</reference>
<dbReference type="GO" id="GO:0008654">
    <property type="term" value="P:phospholipid biosynthetic process"/>
    <property type="evidence" value="ECO:0007669"/>
    <property type="project" value="UniProtKB-KW"/>
</dbReference>
<evidence type="ECO:0000256" key="1">
    <source>
        <dbReference type="ARBA" id="ARBA00011009"/>
    </source>
</evidence>
<organism evidence="20 21">
    <name type="scientific">Humidesulfovibrio mexicanus</name>
    <dbReference type="NCBI Taxonomy" id="147047"/>
    <lineage>
        <taxon>Bacteria</taxon>
        <taxon>Pseudomonadati</taxon>
        <taxon>Thermodesulfobacteriota</taxon>
        <taxon>Desulfovibrionia</taxon>
        <taxon>Desulfovibrionales</taxon>
        <taxon>Desulfovibrionaceae</taxon>
        <taxon>Humidesulfovibrio</taxon>
    </lineage>
</organism>
<gene>
    <name evidence="13" type="primary">gpsA</name>
    <name evidence="20" type="ORF">SAMN04488503_2537</name>
</gene>
<feature type="binding site" evidence="13">
    <location>
        <position position="254"/>
    </location>
    <ligand>
        <name>sn-glycerol 3-phosphate</name>
        <dbReference type="ChEBI" id="CHEBI:57597"/>
    </ligand>
</feature>
<dbReference type="FunFam" id="1.10.1040.10:FF:000001">
    <property type="entry name" value="Glycerol-3-phosphate dehydrogenase [NAD(P)+]"/>
    <property type="match status" value="1"/>
</dbReference>
<proteinExistence type="inferred from homology"/>
<keyword evidence="6 13" id="KW-0443">Lipid metabolism</keyword>
<dbReference type="PIRSF" id="PIRSF000114">
    <property type="entry name" value="Glycerol-3-P_dh"/>
    <property type="match status" value="1"/>
</dbReference>
<keyword evidence="21" id="KW-1185">Reference proteome</keyword>
<evidence type="ECO:0000256" key="7">
    <source>
        <dbReference type="ARBA" id="ARBA00023209"/>
    </source>
</evidence>
<evidence type="ECO:0000256" key="2">
    <source>
        <dbReference type="ARBA" id="ARBA00022516"/>
    </source>
</evidence>
<feature type="binding site" evidence="13">
    <location>
        <position position="11"/>
    </location>
    <ligand>
        <name>NADPH</name>
        <dbReference type="ChEBI" id="CHEBI:57783"/>
    </ligand>
</feature>
<accession>A0A239BHL8</accession>
<dbReference type="SUPFAM" id="SSF51735">
    <property type="entry name" value="NAD(P)-binding Rossmann-fold domains"/>
    <property type="match status" value="1"/>
</dbReference>
<evidence type="ECO:0000256" key="6">
    <source>
        <dbReference type="ARBA" id="ARBA00023098"/>
    </source>
</evidence>
<dbReference type="EMBL" id="FZOC01000005">
    <property type="protein sequence ID" value="SNS06614.1"/>
    <property type="molecule type" value="Genomic_DNA"/>
</dbReference>
<protein>
    <recommendedName>
        <fullName evidence="11 13">Glycerol-3-phosphate dehydrogenase [NAD(P)+]</fullName>
        <ecNumber evidence="10 13">1.1.1.94</ecNumber>
    </recommendedName>
    <alternativeName>
        <fullName evidence="13">NAD(P)(+)-dependent glycerol-3-phosphate dehydrogenase</fullName>
    </alternativeName>
    <alternativeName>
        <fullName evidence="12 13">NAD(P)H-dependent dihydroxyacetone-phosphate reductase</fullName>
    </alternativeName>
</protein>
<dbReference type="InterPro" id="IPR006168">
    <property type="entry name" value="G3P_DH_NAD-dep"/>
</dbReference>
<keyword evidence="8 13" id="KW-1208">Phospholipid metabolism</keyword>
<dbReference type="GO" id="GO:0005975">
    <property type="term" value="P:carbohydrate metabolic process"/>
    <property type="evidence" value="ECO:0007669"/>
    <property type="project" value="InterPro"/>
</dbReference>
<feature type="domain" description="Glycerol-3-phosphate dehydrogenase NAD-dependent N-terminal" evidence="18">
    <location>
        <begin position="3"/>
        <end position="158"/>
    </location>
</feature>
<comment type="similarity">
    <text evidence="1 13 17">Belongs to the NAD-dependent glycerol-3-phosphate dehydrogenase family.</text>
</comment>
<feature type="binding site" evidence="16">
    <location>
        <position position="82"/>
    </location>
    <ligand>
        <name>NAD(+)</name>
        <dbReference type="ChEBI" id="CHEBI:57540"/>
    </ligand>
</feature>
<dbReference type="Pfam" id="PF07479">
    <property type="entry name" value="NAD_Gly3P_dh_C"/>
    <property type="match status" value="1"/>
</dbReference>
<feature type="binding site" evidence="13">
    <location>
        <position position="253"/>
    </location>
    <ligand>
        <name>sn-glycerol 3-phosphate</name>
        <dbReference type="ChEBI" id="CHEBI:57597"/>
    </ligand>
</feature>